<dbReference type="Pfam" id="PF13649">
    <property type="entry name" value="Methyltransf_25"/>
    <property type="match status" value="1"/>
</dbReference>
<evidence type="ECO:0000313" key="5">
    <source>
        <dbReference type="Proteomes" id="UP000190037"/>
    </source>
</evidence>
<protein>
    <submittedName>
        <fullName evidence="4">SAM-dependent methyltransferase</fullName>
    </submittedName>
</protein>
<dbReference type="CDD" id="cd02440">
    <property type="entry name" value="AdoMet_MTases"/>
    <property type="match status" value="1"/>
</dbReference>
<keyword evidence="5" id="KW-1185">Reference proteome</keyword>
<evidence type="ECO:0000256" key="2">
    <source>
        <dbReference type="ARBA" id="ARBA00022679"/>
    </source>
</evidence>
<sequence>MSTSERYMRAWEGFWAENTGEPGEAFWDADAALTAAPHIELFAAHVDPTLPIVDLGCGNGTQTRYLAGRFPRAMGVDLSPSAVAHARRADRDAVAEFEQLDLTEPAGVRGLRDRLGEANVYLRAVLHQSDPADRAAVAAAVALLLGRRGRGFVVEPTAAAKEVLQKVAERPGGAPEKLRRVREHDLRPAEVAPGELPDLLRGAGLEILDRGRTDLVMSERHPDLSPVVLPAEWFVVAVAEGTRSVG</sequence>
<gene>
    <name evidence="4" type="ORF">B4N89_00850</name>
</gene>
<dbReference type="RefSeq" id="WP_078973950.1">
    <property type="nucleotide sequence ID" value="NZ_MWQN01000001.1"/>
</dbReference>
<comment type="caution">
    <text evidence="4">The sequence shown here is derived from an EMBL/GenBank/DDBJ whole genome shotgun (WGS) entry which is preliminary data.</text>
</comment>
<accession>A0A1T3NSB2</accession>
<proteinExistence type="predicted"/>
<keyword evidence="1 4" id="KW-0489">Methyltransferase</keyword>
<organism evidence="4 5">
    <name type="scientific">Embleya scabrispora</name>
    <dbReference type="NCBI Taxonomy" id="159449"/>
    <lineage>
        <taxon>Bacteria</taxon>
        <taxon>Bacillati</taxon>
        <taxon>Actinomycetota</taxon>
        <taxon>Actinomycetes</taxon>
        <taxon>Kitasatosporales</taxon>
        <taxon>Streptomycetaceae</taxon>
        <taxon>Embleya</taxon>
    </lineage>
</organism>
<evidence type="ECO:0000259" key="3">
    <source>
        <dbReference type="Pfam" id="PF13649"/>
    </source>
</evidence>
<dbReference type="AlphaFoldDB" id="A0A1T3NSB2"/>
<dbReference type="PANTHER" id="PTHR43861">
    <property type="entry name" value="TRANS-ACONITATE 2-METHYLTRANSFERASE-RELATED"/>
    <property type="match status" value="1"/>
</dbReference>
<dbReference type="GO" id="GO:0008168">
    <property type="term" value="F:methyltransferase activity"/>
    <property type="evidence" value="ECO:0007669"/>
    <property type="project" value="UniProtKB-KW"/>
</dbReference>
<keyword evidence="2 4" id="KW-0808">Transferase</keyword>
<feature type="domain" description="Methyltransferase" evidence="3">
    <location>
        <begin position="52"/>
        <end position="141"/>
    </location>
</feature>
<dbReference type="InterPro" id="IPR029063">
    <property type="entry name" value="SAM-dependent_MTases_sf"/>
</dbReference>
<name>A0A1T3NSB2_9ACTN</name>
<dbReference type="SUPFAM" id="SSF53335">
    <property type="entry name" value="S-adenosyl-L-methionine-dependent methyltransferases"/>
    <property type="match status" value="1"/>
</dbReference>
<dbReference type="Gene3D" id="3.40.50.150">
    <property type="entry name" value="Vaccinia Virus protein VP39"/>
    <property type="match status" value="1"/>
</dbReference>
<dbReference type="PANTHER" id="PTHR43861:SF1">
    <property type="entry name" value="TRANS-ACONITATE 2-METHYLTRANSFERASE"/>
    <property type="match status" value="1"/>
</dbReference>
<reference evidence="4 5" key="1">
    <citation type="submission" date="2017-03" db="EMBL/GenBank/DDBJ databases">
        <title>Draft genome sequence of Streptomyces scabrisporus NF3, endophyte isolated from Amphipterygium adstringens.</title>
        <authorList>
            <person name="Vazquez M."/>
            <person name="Ceapa C.D."/>
            <person name="Rodriguez Luna D."/>
            <person name="Sanchez Esquivel S."/>
        </authorList>
    </citation>
    <scope>NUCLEOTIDE SEQUENCE [LARGE SCALE GENOMIC DNA]</scope>
    <source>
        <strain evidence="4 5">NF3</strain>
    </source>
</reference>
<dbReference type="Proteomes" id="UP000190037">
    <property type="component" value="Unassembled WGS sequence"/>
</dbReference>
<dbReference type="GO" id="GO:0032259">
    <property type="term" value="P:methylation"/>
    <property type="evidence" value="ECO:0007669"/>
    <property type="project" value="UniProtKB-KW"/>
</dbReference>
<evidence type="ECO:0000313" key="4">
    <source>
        <dbReference type="EMBL" id="OPC79686.1"/>
    </source>
</evidence>
<evidence type="ECO:0000256" key="1">
    <source>
        <dbReference type="ARBA" id="ARBA00022603"/>
    </source>
</evidence>
<dbReference type="STRING" id="159449.B4N89_00850"/>
<dbReference type="InterPro" id="IPR041698">
    <property type="entry name" value="Methyltransf_25"/>
</dbReference>
<dbReference type="GO" id="GO:0017000">
    <property type="term" value="P:antibiotic biosynthetic process"/>
    <property type="evidence" value="ECO:0007669"/>
    <property type="project" value="UniProtKB-ARBA"/>
</dbReference>
<dbReference type="OrthoDB" id="495703at2"/>
<dbReference type="EMBL" id="MWQN01000001">
    <property type="protein sequence ID" value="OPC79686.1"/>
    <property type="molecule type" value="Genomic_DNA"/>
</dbReference>